<evidence type="ECO:0000313" key="5">
    <source>
        <dbReference type="Proteomes" id="UP001152320"/>
    </source>
</evidence>
<protein>
    <submittedName>
        <fullName evidence="4">Required for meiotic nuclear division protein 1-like</fullName>
    </submittedName>
</protein>
<dbReference type="Proteomes" id="UP001152320">
    <property type="component" value="Chromosome 4"/>
</dbReference>
<feature type="compositionally biased region" description="Low complexity" evidence="2">
    <location>
        <begin position="115"/>
        <end position="130"/>
    </location>
</feature>
<dbReference type="AlphaFoldDB" id="A0A9Q1CFR3"/>
<proteinExistence type="inferred from homology"/>
<evidence type="ECO:0000259" key="3">
    <source>
        <dbReference type="Pfam" id="PF02582"/>
    </source>
</evidence>
<feature type="domain" description="DUF155" evidence="3">
    <location>
        <begin position="206"/>
        <end position="383"/>
    </location>
</feature>
<reference evidence="4" key="1">
    <citation type="submission" date="2021-10" db="EMBL/GenBank/DDBJ databases">
        <title>Tropical sea cucumber genome reveals ecological adaptation and Cuvierian tubules defense mechanism.</title>
        <authorList>
            <person name="Chen T."/>
        </authorList>
    </citation>
    <scope>NUCLEOTIDE SEQUENCE</scope>
    <source>
        <strain evidence="4">Nanhai2018</strain>
        <tissue evidence="4">Muscle</tissue>
    </source>
</reference>
<dbReference type="InterPro" id="IPR003734">
    <property type="entry name" value="DUF155"/>
</dbReference>
<sequence>MVIRESWTFGRYVTNISMTCFEPFQQTAFACKFLKNSFPFHGRIQLRNFHNAPGTFLLNKCCSYHIRSRVLSSSAWDNTKVSLQESISRHLHEKKAPSQGLCSDILRKMSTSVYSPTKEPSSSTKPLKSTKVARPRTRKPAAFVPKDEEKWLSTAFSLAEEFHLEHLSLDLQTQGNIQVASLPTDAHDVLHMNVITAEETAEPSEMFIFRNGCLVFWNVPEPMIKKVMKTAAKHQSEPYEIALVNWESEQMNYTYEDGNTRLVKDSIVLNASSPPDVTTLEKFTFSNAMMLSVKLAMWEYMLDKFVSSIEYIPETLKAHGKLKMSHKNTMKHMGKLYSLSHRINLSSDLLNTPDFYWDREELEKIFNKMCRFLSVARRTEVMNEKLKHCHELMDLMRNDVTEQHTLRLEAMITILIGVEILIEISHYTV</sequence>
<organism evidence="4 5">
    <name type="scientific">Holothuria leucospilota</name>
    <name type="common">Black long sea cucumber</name>
    <name type="synonym">Mertensiothuria leucospilota</name>
    <dbReference type="NCBI Taxonomy" id="206669"/>
    <lineage>
        <taxon>Eukaryota</taxon>
        <taxon>Metazoa</taxon>
        <taxon>Echinodermata</taxon>
        <taxon>Eleutherozoa</taxon>
        <taxon>Echinozoa</taxon>
        <taxon>Holothuroidea</taxon>
        <taxon>Aspidochirotacea</taxon>
        <taxon>Aspidochirotida</taxon>
        <taxon>Holothuriidae</taxon>
        <taxon>Holothuria</taxon>
    </lineage>
</organism>
<feature type="region of interest" description="Disordered" evidence="2">
    <location>
        <begin position="113"/>
        <end position="140"/>
    </location>
</feature>
<dbReference type="GO" id="GO:0005739">
    <property type="term" value="C:mitochondrion"/>
    <property type="evidence" value="ECO:0007669"/>
    <property type="project" value="UniProtKB-ARBA"/>
</dbReference>
<evidence type="ECO:0000313" key="4">
    <source>
        <dbReference type="EMBL" id="KAJ8043794.1"/>
    </source>
</evidence>
<dbReference type="Pfam" id="PF02582">
    <property type="entry name" value="DUF155"/>
    <property type="match status" value="1"/>
</dbReference>
<comment type="similarity">
    <text evidence="1">Belongs to the RMD1/sif2 family.</text>
</comment>
<accession>A0A9Q1CFR3</accession>
<name>A0A9Q1CFR3_HOLLE</name>
<dbReference type="EMBL" id="JAIZAY010000004">
    <property type="protein sequence ID" value="KAJ8043794.1"/>
    <property type="molecule type" value="Genomic_DNA"/>
</dbReference>
<dbReference type="InterPro" id="IPR051624">
    <property type="entry name" value="RMD1/Sad1-interacting"/>
</dbReference>
<evidence type="ECO:0000256" key="2">
    <source>
        <dbReference type="SAM" id="MobiDB-lite"/>
    </source>
</evidence>
<keyword evidence="5" id="KW-1185">Reference proteome</keyword>
<dbReference type="GO" id="GO:0070131">
    <property type="term" value="P:positive regulation of mitochondrial translation"/>
    <property type="evidence" value="ECO:0007669"/>
    <property type="project" value="TreeGrafter"/>
</dbReference>
<dbReference type="PANTHER" id="PTHR16255">
    <property type="entry name" value="REQUIRED FOR MEIOTIC NUCLEAR DIVISION PROTEIN 1 HOMOLOG"/>
    <property type="match status" value="1"/>
</dbReference>
<gene>
    <name evidence="4" type="ORF">HOLleu_11057</name>
</gene>
<evidence type="ECO:0000256" key="1">
    <source>
        <dbReference type="ARBA" id="ARBA00008306"/>
    </source>
</evidence>
<dbReference type="PANTHER" id="PTHR16255:SF1">
    <property type="entry name" value="REQUIRED FOR MEIOTIC NUCLEAR DIVISION PROTEIN 1 HOMOLOG"/>
    <property type="match status" value="1"/>
</dbReference>
<dbReference type="OrthoDB" id="242766at2759"/>
<comment type="caution">
    <text evidence="4">The sequence shown here is derived from an EMBL/GenBank/DDBJ whole genome shotgun (WGS) entry which is preliminary data.</text>
</comment>